<dbReference type="InterPro" id="IPR014036">
    <property type="entry name" value="DeoR-like_C"/>
</dbReference>
<keyword evidence="1" id="KW-0805">Transcription regulation</keyword>
<dbReference type="GO" id="GO:0003700">
    <property type="term" value="F:DNA-binding transcription factor activity"/>
    <property type="evidence" value="ECO:0007669"/>
    <property type="project" value="InterPro"/>
</dbReference>
<dbReference type="InterPro" id="IPR001034">
    <property type="entry name" value="DeoR_HTH"/>
</dbReference>
<dbReference type="PANTHER" id="PTHR30363">
    <property type="entry name" value="HTH-TYPE TRANSCRIPTIONAL REGULATOR SRLR-RELATED"/>
    <property type="match status" value="1"/>
</dbReference>
<evidence type="ECO:0000313" key="5">
    <source>
        <dbReference type="Proteomes" id="UP000631694"/>
    </source>
</evidence>
<evidence type="ECO:0000259" key="3">
    <source>
        <dbReference type="PROSITE" id="PS51000"/>
    </source>
</evidence>
<dbReference type="InterPro" id="IPR036390">
    <property type="entry name" value="WH_DNA-bd_sf"/>
</dbReference>
<dbReference type="PANTHER" id="PTHR30363:SF44">
    <property type="entry name" value="AGA OPERON TRANSCRIPTIONAL REPRESSOR-RELATED"/>
    <property type="match status" value="1"/>
</dbReference>
<dbReference type="PROSITE" id="PS51000">
    <property type="entry name" value="HTH_DEOR_2"/>
    <property type="match status" value="1"/>
</dbReference>
<evidence type="ECO:0000313" key="4">
    <source>
        <dbReference type="EMBL" id="MBH0238434.1"/>
    </source>
</evidence>
<sequence length="274" mass="28570">MTTSERQARKTGGRIPAPVRHARIMEAFAADGFISVTDVARDIGVSPMTIRRDLAILGRDGLLTRTYGGAVGPGEAERLLDDGPLFDQRMAQNAAAKRGIARAAAALVQRRESVGLDVGTSVLALAGELAGRADLRLFTNNVRAATTLAGGGSPVYILGGEVRVPEMSVVGASAVQQLRTLFLDRVFIGVSGISELGIFDFSPEDTEVKRAFLEIAGCVVVVCDASKFQRRAVARIAGLDAVDILVTDAAPPPALAAALAEADVRVIVTAPAAP</sequence>
<dbReference type="Pfam" id="PF08220">
    <property type="entry name" value="HTH_DeoR"/>
    <property type="match status" value="1"/>
</dbReference>
<proteinExistence type="predicted"/>
<dbReference type="Pfam" id="PF00455">
    <property type="entry name" value="DeoRC"/>
    <property type="match status" value="1"/>
</dbReference>
<dbReference type="SMART" id="SM00420">
    <property type="entry name" value="HTH_DEOR"/>
    <property type="match status" value="1"/>
</dbReference>
<dbReference type="SMART" id="SM01134">
    <property type="entry name" value="DeoRC"/>
    <property type="match status" value="1"/>
</dbReference>
<evidence type="ECO:0000256" key="1">
    <source>
        <dbReference type="ARBA" id="ARBA00023015"/>
    </source>
</evidence>
<comment type="caution">
    <text evidence="4">The sequence shown here is derived from an EMBL/GenBank/DDBJ whole genome shotgun (WGS) entry which is preliminary data.</text>
</comment>
<name>A0A931MZT5_9HYPH</name>
<keyword evidence="5" id="KW-1185">Reference proteome</keyword>
<dbReference type="SUPFAM" id="SSF46785">
    <property type="entry name" value="Winged helix' DNA-binding domain"/>
    <property type="match status" value="1"/>
</dbReference>
<dbReference type="InterPro" id="IPR037171">
    <property type="entry name" value="NagB/RpiA_transferase-like"/>
</dbReference>
<dbReference type="Proteomes" id="UP000631694">
    <property type="component" value="Unassembled WGS sequence"/>
</dbReference>
<dbReference type="SUPFAM" id="SSF100950">
    <property type="entry name" value="NagB/RpiA/CoA transferase-like"/>
    <property type="match status" value="1"/>
</dbReference>
<dbReference type="RefSeq" id="WP_197311501.1">
    <property type="nucleotide sequence ID" value="NZ_JADZLT010000050.1"/>
</dbReference>
<gene>
    <name evidence="4" type="ORF">I5731_11420</name>
</gene>
<dbReference type="EMBL" id="JADZLT010000050">
    <property type="protein sequence ID" value="MBH0238434.1"/>
    <property type="molecule type" value="Genomic_DNA"/>
</dbReference>
<feature type="domain" description="HTH deoR-type" evidence="3">
    <location>
        <begin position="17"/>
        <end position="72"/>
    </location>
</feature>
<reference evidence="4" key="1">
    <citation type="submission" date="2020-12" db="EMBL/GenBank/DDBJ databases">
        <title>Methylobrevis albus sp. nov., isolated from fresh water lack sediment.</title>
        <authorList>
            <person name="Zou Q."/>
        </authorList>
    </citation>
    <scope>NUCLEOTIDE SEQUENCE</scope>
    <source>
        <strain evidence="4">L22</strain>
    </source>
</reference>
<evidence type="ECO:0000256" key="2">
    <source>
        <dbReference type="ARBA" id="ARBA00023163"/>
    </source>
</evidence>
<accession>A0A931MZT5</accession>
<dbReference type="InterPro" id="IPR050313">
    <property type="entry name" value="Carb_Metab_HTH_regulators"/>
</dbReference>
<organism evidence="4 5">
    <name type="scientific">Methylobrevis albus</name>
    <dbReference type="NCBI Taxonomy" id="2793297"/>
    <lineage>
        <taxon>Bacteria</taxon>
        <taxon>Pseudomonadati</taxon>
        <taxon>Pseudomonadota</taxon>
        <taxon>Alphaproteobacteria</taxon>
        <taxon>Hyphomicrobiales</taxon>
        <taxon>Pleomorphomonadaceae</taxon>
        <taxon>Methylobrevis</taxon>
    </lineage>
</organism>
<dbReference type="PRINTS" id="PR00037">
    <property type="entry name" value="HTHLACR"/>
</dbReference>
<protein>
    <submittedName>
        <fullName evidence="4">DeoR/GlpR transcriptional regulator</fullName>
    </submittedName>
</protein>
<keyword evidence="2" id="KW-0804">Transcription</keyword>
<dbReference type="AlphaFoldDB" id="A0A931MZT5"/>